<dbReference type="InterPro" id="IPR047650">
    <property type="entry name" value="Transpos_IS110"/>
</dbReference>
<dbReference type="PANTHER" id="PTHR33055">
    <property type="entry name" value="TRANSPOSASE FOR INSERTION SEQUENCE ELEMENT IS1111A"/>
    <property type="match status" value="1"/>
</dbReference>
<dbReference type="NCBIfam" id="NF033542">
    <property type="entry name" value="transpos_IS110"/>
    <property type="match status" value="1"/>
</dbReference>
<protein>
    <submittedName>
        <fullName evidence="4">IS110 family transposase</fullName>
    </submittedName>
</protein>
<evidence type="ECO:0000256" key="1">
    <source>
        <dbReference type="SAM" id="Coils"/>
    </source>
</evidence>
<evidence type="ECO:0000313" key="4">
    <source>
        <dbReference type="EMBL" id="PQB08625.1"/>
    </source>
</evidence>
<evidence type="ECO:0000259" key="2">
    <source>
        <dbReference type="Pfam" id="PF01548"/>
    </source>
</evidence>
<dbReference type="PANTHER" id="PTHR33055:SF3">
    <property type="entry name" value="PUTATIVE TRANSPOSASE FOR IS117-RELATED"/>
    <property type="match status" value="1"/>
</dbReference>
<evidence type="ECO:0000259" key="3">
    <source>
        <dbReference type="Pfam" id="PF02371"/>
    </source>
</evidence>
<dbReference type="GO" id="GO:0004803">
    <property type="term" value="F:transposase activity"/>
    <property type="evidence" value="ECO:0007669"/>
    <property type="project" value="InterPro"/>
</dbReference>
<dbReference type="InterPro" id="IPR003346">
    <property type="entry name" value="Transposase_20"/>
</dbReference>
<dbReference type="EMBL" id="MQUA01000013">
    <property type="protein sequence ID" value="PQB08625.1"/>
    <property type="molecule type" value="Genomic_DNA"/>
</dbReference>
<dbReference type="AlphaFoldDB" id="A0A2S7L132"/>
<proteinExistence type="predicted"/>
<organism evidence="4 5">
    <name type="scientific">Polaribacter filamentus</name>
    <dbReference type="NCBI Taxonomy" id="53483"/>
    <lineage>
        <taxon>Bacteria</taxon>
        <taxon>Pseudomonadati</taxon>
        <taxon>Bacteroidota</taxon>
        <taxon>Flavobacteriia</taxon>
        <taxon>Flavobacteriales</taxon>
        <taxon>Flavobacteriaceae</taxon>
    </lineage>
</organism>
<name>A0A2S7L132_9FLAO</name>
<dbReference type="GO" id="GO:0003677">
    <property type="term" value="F:DNA binding"/>
    <property type="evidence" value="ECO:0007669"/>
    <property type="project" value="InterPro"/>
</dbReference>
<sequence>MFSCFLSLLKADQYVPVISLFFYNKNTALQPSDSKAPKKLDYTYFKKLLDFNSHCVMEATGYYHYQLAYYLQENSVVLSVENPLSLKRFIQMKLSKIKTDKSDSKLICEYTKQADLKLWQGNSKHQLECLQMTRLLSIYTKQSTMLKNKLHGEVVLGHPSKLVVTSLKRSLRQLKKEIDTIEEKLLLLVNEVHKDVLTRLKSIPGIGKKTSLMLVVLTDGFDRFKSGSELCSYAGLTPIIRQSGSSVNGRARISKIGNQKLRNLLFMCRFNAYKYNKGCKAIYDRIVAKGKRKKLALIAVCNKLLKQAFAIAKSGLIYDDTYRSTLVKN</sequence>
<comment type="caution">
    <text evidence="4">The sequence shown here is derived from an EMBL/GenBank/DDBJ whole genome shotgun (WGS) entry which is preliminary data.</text>
</comment>
<feature type="domain" description="Transposase IS110-like N-terminal" evidence="2">
    <location>
        <begin position="52"/>
        <end position="152"/>
    </location>
</feature>
<reference evidence="4 5" key="1">
    <citation type="submission" date="2016-11" db="EMBL/GenBank/DDBJ databases">
        <title>Trade-off between light-utilization and light-protection in marine flavobacteria.</title>
        <authorList>
            <person name="Kumagai Y."/>
        </authorList>
    </citation>
    <scope>NUCLEOTIDE SEQUENCE [LARGE SCALE GENOMIC DNA]</scope>
    <source>
        <strain evidence="4 5">ATCC 700397</strain>
    </source>
</reference>
<feature type="domain" description="Transposase IS116/IS110/IS902 C-terminal" evidence="3">
    <location>
        <begin position="198"/>
        <end position="283"/>
    </location>
</feature>
<evidence type="ECO:0000313" key="5">
    <source>
        <dbReference type="Proteomes" id="UP000239522"/>
    </source>
</evidence>
<keyword evidence="5" id="KW-1185">Reference proteome</keyword>
<gene>
    <name evidence="4" type="ORF">BST83_06010</name>
</gene>
<dbReference type="GO" id="GO:0006313">
    <property type="term" value="P:DNA transposition"/>
    <property type="evidence" value="ECO:0007669"/>
    <property type="project" value="InterPro"/>
</dbReference>
<dbReference type="InterPro" id="IPR002525">
    <property type="entry name" value="Transp_IS110-like_N"/>
</dbReference>
<keyword evidence="1" id="KW-0175">Coiled coil</keyword>
<dbReference type="Pfam" id="PF02371">
    <property type="entry name" value="Transposase_20"/>
    <property type="match status" value="1"/>
</dbReference>
<accession>A0A2S7L132</accession>
<dbReference type="Proteomes" id="UP000239522">
    <property type="component" value="Unassembled WGS sequence"/>
</dbReference>
<feature type="coiled-coil region" evidence="1">
    <location>
        <begin position="164"/>
        <end position="191"/>
    </location>
</feature>
<dbReference type="Pfam" id="PF01548">
    <property type="entry name" value="DEDD_Tnp_IS110"/>
    <property type="match status" value="1"/>
</dbReference>